<protein>
    <submittedName>
        <fullName evidence="2">Aminoglycoside phosphotransferase (APT) family kinase protein</fullName>
    </submittedName>
    <submittedName>
        <fullName evidence="3">Aminoglycoside phosphotransferase family protein</fullName>
    </submittedName>
</protein>
<dbReference type="EMBL" id="JACHKF010000001">
    <property type="protein sequence ID" value="MBB6565786.1"/>
    <property type="molecule type" value="Genomic_DNA"/>
</dbReference>
<reference evidence="3 4" key="1">
    <citation type="submission" date="2020-05" db="EMBL/GenBank/DDBJ databases">
        <title>Genome sequence of Kribbella sandramycini ATCC 39419.</title>
        <authorList>
            <person name="Maclea K.S."/>
            <person name="Fair J.L."/>
        </authorList>
    </citation>
    <scope>NUCLEOTIDE SEQUENCE [LARGE SCALE GENOMIC DNA]</scope>
    <source>
        <strain evidence="3 4">ATCC 39419</strain>
    </source>
</reference>
<name>A0A7Y4P1D3_9ACTN</name>
<keyword evidence="2" id="KW-0418">Kinase</keyword>
<evidence type="ECO:0000259" key="1">
    <source>
        <dbReference type="Pfam" id="PF01636"/>
    </source>
</evidence>
<evidence type="ECO:0000313" key="5">
    <source>
        <dbReference type="Proteomes" id="UP000553957"/>
    </source>
</evidence>
<dbReference type="Pfam" id="PF01636">
    <property type="entry name" value="APH"/>
    <property type="match status" value="1"/>
</dbReference>
<dbReference type="Proteomes" id="UP000553957">
    <property type="component" value="Unassembled WGS sequence"/>
</dbReference>
<proteinExistence type="predicted"/>
<dbReference type="Proteomes" id="UP000534306">
    <property type="component" value="Unassembled WGS sequence"/>
</dbReference>
<evidence type="ECO:0000313" key="2">
    <source>
        <dbReference type="EMBL" id="MBB6565786.1"/>
    </source>
</evidence>
<dbReference type="RefSeq" id="WP_171674502.1">
    <property type="nucleotide sequence ID" value="NZ_BAAAGT010000001.1"/>
</dbReference>
<dbReference type="EMBL" id="JABJRC010000003">
    <property type="protein sequence ID" value="NOL42050.1"/>
    <property type="molecule type" value="Genomic_DNA"/>
</dbReference>
<dbReference type="InterPro" id="IPR002575">
    <property type="entry name" value="Aminoglycoside_PTrfase"/>
</dbReference>
<feature type="domain" description="Aminoglycoside phosphotransferase" evidence="1">
    <location>
        <begin position="8"/>
        <end position="173"/>
    </location>
</feature>
<gene>
    <name evidence="2" type="ORF">HNR71_001423</name>
    <name evidence="3" type="ORF">HPO96_17530</name>
</gene>
<evidence type="ECO:0000313" key="4">
    <source>
        <dbReference type="Proteomes" id="UP000534306"/>
    </source>
</evidence>
<keyword evidence="4" id="KW-1185">Reference proteome</keyword>
<sequence>MTFTKRFSSWSRAEPDREWATLTALSRARPSLVPSPLRRGTDWVEMTHLPGLPLSAPLTRRQLPALGDALQLLWSVPPADLLPLEVPSLLTRTADGLAILRSRAGVIGSAAAEAADWLDQASGLADVHDPVVGHGDPNLANYLWDGECVRIIDFEDAGLGDRTFELANLVEHLAGRGTLWNDLLERFPVDPTRLHAARCLWAAFWLVLIGPGGPSAQRNPSGTADAQARRLLGLIRVRG</sequence>
<dbReference type="GO" id="GO:0016301">
    <property type="term" value="F:kinase activity"/>
    <property type="evidence" value="ECO:0007669"/>
    <property type="project" value="UniProtKB-KW"/>
</dbReference>
<organism evidence="3 4">
    <name type="scientific">Kribbella sandramycini</name>
    <dbReference type="NCBI Taxonomy" id="60450"/>
    <lineage>
        <taxon>Bacteria</taxon>
        <taxon>Bacillati</taxon>
        <taxon>Actinomycetota</taxon>
        <taxon>Actinomycetes</taxon>
        <taxon>Propionibacteriales</taxon>
        <taxon>Kribbellaceae</taxon>
        <taxon>Kribbella</taxon>
    </lineage>
</organism>
<dbReference type="InterPro" id="IPR011009">
    <property type="entry name" value="Kinase-like_dom_sf"/>
</dbReference>
<accession>A0A7Y4P1D3</accession>
<dbReference type="Gene3D" id="3.90.1200.10">
    <property type="match status" value="1"/>
</dbReference>
<reference evidence="2 5" key="2">
    <citation type="submission" date="2020-08" db="EMBL/GenBank/DDBJ databases">
        <title>Sequencing the genomes of 1000 actinobacteria strains.</title>
        <authorList>
            <person name="Klenk H.-P."/>
        </authorList>
    </citation>
    <scope>NUCLEOTIDE SEQUENCE [LARGE SCALE GENOMIC DNA]</scope>
    <source>
        <strain evidence="2 5">DSM 15626</strain>
    </source>
</reference>
<evidence type="ECO:0000313" key="3">
    <source>
        <dbReference type="EMBL" id="NOL42050.1"/>
    </source>
</evidence>
<keyword evidence="3" id="KW-0808">Transferase</keyword>
<comment type="caution">
    <text evidence="3">The sequence shown here is derived from an EMBL/GenBank/DDBJ whole genome shotgun (WGS) entry which is preliminary data.</text>
</comment>
<dbReference type="AlphaFoldDB" id="A0A7Y4P1D3"/>
<dbReference type="SUPFAM" id="SSF56112">
    <property type="entry name" value="Protein kinase-like (PK-like)"/>
    <property type="match status" value="1"/>
</dbReference>